<sequence>MHQYLDQILTLGVKHPKIYQSFVEVMHMTKPAHTLFYPEYILRVLGQWIVSQEAQEVAVEDQPIPKLLSESRRSR</sequence>
<protein>
    <submittedName>
        <fullName evidence="1">FAD dependent oxidoreductase (Modular protein)</fullName>
    </submittedName>
</protein>
<evidence type="ECO:0000313" key="1">
    <source>
        <dbReference type="EMBL" id="CUR36016.1"/>
    </source>
</evidence>
<dbReference type="AlphaFoldDB" id="A0A1J1LTU0"/>
<keyword evidence="2" id="KW-1185">Reference proteome</keyword>
<dbReference type="RefSeq" id="WP_072717141.1">
    <property type="nucleotide sequence ID" value="NZ_LN889764.1"/>
</dbReference>
<reference evidence="2" key="1">
    <citation type="submission" date="2015-10" db="EMBL/GenBank/DDBJ databases">
        <authorList>
            <person name="Regsiter A."/>
            <person name="william w."/>
        </authorList>
    </citation>
    <scope>NUCLEOTIDE SEQUENCE [LARGE SCALE GENOMIC DNA]</scope>
</reference>
<evidence type="ECO:0000313" key="2">
    <source>
        <dbReference type="Proteomes" id="UP000184315"/>
    </source>
</evidence>
<proteinExistence type="predicted"/>
<dbReference type="EMBL" id="CZDF01000188">
    <property type="protein sequence ID" value="CUR36016.1"/>
    <property type="molecule type" value="Genomic_DNA"/>
</dbReference>
<gene>
    <name evidence="1" type="ORF">PL921480126</name>
</gene>
<dbReference type="Proteomes" id="UP000184315">
    <property type="component" value="Unassembled WGS sequence"/>
</dbReference>
<dbReference type="OrthoDB" id="9790035at2"/>
<organism evidence="1 2">
    <name type="scientific">Planktothrix tepida PCC 9214</name>
    <dbReference type="NCBI Taxonomy" id="671072"/>
    <lineage>
        <taxon>Bacteria</taxon>
        <taxon>Bacillati</taxon>
        <taxon>Cyanobacteriota</taxon>
        <taxon>Cyanophyceae</taxon>
        <taxon>Oscillatoriophycideae</taxon>
        <taxon>Oscillatoriales</taxon>
        <taxon>Microcoleaceae</taxon>
        <taxon>Planktothrix</taxon>
    </lineage>
</organism>
<name>A0A1J1LTU0_9CYAN</name>
<accession>A0A1J1LTU0</accession>
<dbReference type="STRING" id="671072.PL921480126"/>